<dbReference type="STRING" id="1064592.G0VED7"/>
<reference key="2">
    <citation type="submission" date="2011-08" db="EMBL/GenBank/DDBJ databases">
        <title>Genome sequence of Naumovozyma castellii.</title>
        <authorList>
            <person name="Gordon J.L."/>
            <person name="Armisen D."/>
            <person name="Proux-Wera E."/>
            <person name="OhEigeartaigh S.S."/>
            <person name="Byrne K.P."/>
            <person name="Wolfe K.H."/>
        </authorList>
    </citation>
    <scope>NUCLEOTIDE SEQUENCE</scope>
    <source>
        <strain>Type strain:CBS 4309</strain>
    </source>
</reference>
<dbReference type="EC" id="3.1.3.89" evidence="8"/>
<dbReference type="RefSeq" id="XP_003676289.1">
    <property type="nucleotide sequence ID" value="XM_003676241.1"/>
</dbReference>
<accession>G0VED7</accession>
<evidence type="ECO:0000256" key="12">
    <source>
        <dbReference type="ARBA" id="ARBA00023285"/>
    </source>
</evidence>
<dbReference type="PANTHER" id="PTHR11845:SF13">
    <property type="entry name" value="5'-DEOXYNUCLEOTIDASE HDDC2"/>
    <property type="match status" value="1"/>
</dbReference>
<dbReference type="InParanoid" id="G0VED7"/>
<comment type="cofactor">
    <cofactor evidence="3">
        <name>Co(2+)</name>
        <dbReference type="ChEBI" id="CHEBI:48828"/>
    </cofactor>
</comment>
<evidence type="ECO:0000256" key="2">
    <source>
        <dbReference type="ARBA" id="ARBA00001936"/>
    </source>
</evidence>
<dbReference type="Proteomes" id="UP000001640">
    <property type="component" value="Chromosome 4"/>
</dbReference>
<evidence type="ECO:0000256" key="11">
    <source>
        <dbReference type="ARBA" id="ARBA00022842"/>
    </source>
</evidence>
<keyword evidence="12" id="KW-0170">Cobalt</keyword>
<dbReference type="Pfam" id="PF13023">
    <property type="entry name" value="HD_3"/>
    <property type="match status" value="1"/>
</dbReference>
<dbReference type="KEGG" id="ncs:NCAS_0D03470"/>
<evidence type="ECO:0000256" key="4">
    <source>
        <dbReference type="ARBA" id="ARBA00001946"/>
    </source>
</evidence>
<comment type="function">
    <text evidence="5">Catalyzes the dephosphorylation of the nucleoside 5'-monophosphates deoxyadenosine monophosphate (dAMP), deoxycytidine monophosphate (dCMP), deoxyguanosine monophosphate (dGMP) and deoxythymidine monophosphate (dTMP).</text>
</comment>
<reference evidence="14 15" key="1">
    <citation type="journal article" date="2011" name="Proc. Natl. Acad. Sci. U.S.A.">
        <title>Evolutionary erosion of yeast sex chromosomes by mating-type switching accidents.</title>
        <authorList>
            <person name="Gordon J.L."/>
            <person name="Armisen D."/>
            <person name="Proux-Wera E."/>
            <person name="Oheigeartaigh S.S."/>
            <person name="Byrne K.P."/>
            <person name="Wolfe K.H."/>
        </authorList>
    </citation>
    <scope>NUCLEOTIDE SEQUENCE [LARGE SCALE GENOMIC DNA]</scope>
    <source>
        <strain evidence="15">ATCC 76901 / BCRC 22586 / CBS 4309 / NBRC 1992 / NRRL Y-12630</strain>
    </source>
</reference>
<protein>
    <recommendedName>
        <fullName evidence="8">5'-deoxynucleotidase</fullName>
        <ecNumber evidence="8">3.1.3.89</ecNumber>
    </recommendedName>
</protein>
<evidence type="ECO:0000256" key="10">
    <source>
        <dbReference type="ARBA" id="ARBA00022801"/>
    </source>
</evidence>
<dbReference type="GO" id="GO:0005737">
    <property type="term" value="C:cytoplasm"/>
    <property type="evidence" value="ECO:0007669"/>
    <property type="project" value="TreeGrafter"/>
</dbReference>
<dbReference type="PANTHER" id="PTHR11845">
    <property type="entry name" value="5'-DEOXYNUCLEOTIDASE HDDC2"/>
    <property type="match status" value="1"/>
</dbReference>
<comment type="subunit">
    <text evidence="7">Homodimer.</text>
</comment>
<name>G0VED7_NAUCA</name>
<dbReference type="GO" id="GO:0009159">
    <property type="term" value="P:deoxyribonucleoside monophosphate catabolic process"/>
    <property type="evidence" value="ECO:0007669"/>
    <property type="project" value="EnsemblFungi"/>
</dbReference>
<organism evidence="14 15">
    <name type="scientific">Naumovozyma castellii</name>
    <name type="common">Yeast</name>
    <name type="synonym">Saccharomyces castellii</name>
    <dbReference type="NCBI Taxonomy" id="27288"/>
    <lineage>
        <taxon>Eukaryota</taxon>
        <taxon>Fungi</taxon>
        <taxon>Dikarya</taxon>
        <taxon>Ascomycota</taxon>
        <taxon>Saccharomycotina</taxon>
        <taxon>Saccharomycetes</taxon>
        <taxon>Saccharomycetales</taxon>
        <taxon>Saccharomycetaceae</taxon>
        <taxon>Naumovozyma</taxon>
    </lineage>
</organism>
<evidence type="ECO:0000256" key="9">
    <source>
        <dbReference type="ARBA" id="ARBA00022723"/>
    </source>
</evidence>
<dbReference type="AlphaFoldDB" id="G0VED7"/>
<comment type="cofactor">
    <cofactor evidence="4">
        <name>Mg(2+)</name>
        <dbReference type="ChEBI" id="CHEBI:18420"/>
    </cofactor>
</comment>
<dbReference type="eggNOG" id="KOG3197">
    <property type="taxonomic scope" value="Eukaryota"/>
</dbReference>
<dbReference type="InterPro" id="IPR039356">
    <property type="entry name" value="YfbR/HDDC2"/>
</dbReference>
<dbReference type="GO" id="GO:0008253">
    <property type="term" value="F:5'-nucleotidase activity"/>
    <property type="evidence" value="ECO:0007669"/>
    <property type="project" value="EnsemblFungi"/>
</dbReference>
<dbReference type="OMA" id="VEYREQG"/>
<dbReference type="SUPFAM" id="SSF109604">
    <property type="entry name" value="HD-domain/PDEase-like"/>
    <property type="match status" value="1"/>
</dbReference>
<dbReference type="InterPro" id="IPR006674">
    <property type="entry name" value="HD_domain"/>
</dbReference>
<dbReference type="OrthoDB" id="10254258at2759"/>
<dbReference type="GO" id="GO:0002953">
    <property type="term" value="F:5'-deoxynucleotidase activity"/>
    <property type="evidence" value="ECO:0007669"/>
    <property type="project" value="UniProtKB-EC"/>
</dbReference>
<keyword evidence="11" id="KW-0460">Magnesium</keyword>
<evidence type="ECO:0000259" key="13">
    <source>
        <dbReference type="Pfam" id="PF13023"/>
    </source>
</evidence>
<evidence type="ECO:0000256" key="5">
    <source>
        <dbReference type="ARBA" id="ARBA00004074"/>
    </source>
</evidence>
<evidence type="ECO:0000256" key="7">
    <source>
        <dbReference type="ARBA" id="ARBA00011738"/>
    </source>
</evidence>
<evidence type="ECO:0000313" key="14">
    <source>
        <dbReference type="EMBL" id="CCC69928.1"/>
    </source>
</evidence>
<comment type="catalytic activity">
    <reaction evidence="1">
        <text>a 2'-deoxyribonucleoside 5'-phosphate + H2O = a 2'-deoxyribonucleoside + phosphate</text>
        <dbReference type="Rhea" id="RHEA:36167"/>
        <dbReference type="ChEBI" id="CHEBI:15377"/>
        <dbReference type="ChEBI" id="CHEBI:18274"/>
        <dbReference type="ChEBI" id="CHEBI:43474"/>
        <dbReference type="ChEBI" id="CHEBI:65317"/>
        <dbReference type="EC" id="3.1.3.89"/>
    </reaction>
</comment>
<evidence type="ECO:0000256" key="3">
    <source>
        <dbReference type="ARBA" id="ARBA00001941"/>
    </source>
</evidence>
<keyword evidence="9" id="KW-0479">Metal-binding</keyword>
<dbReference type="FunCoup" id="G0VED7">
    <property type="interactions" value="518"/>
</dbReference>
<dbReference type="FunFam" id="1.10.3210.10:FF:000011">
    <property type="entry name" value="HD domain-containing protein 2"/>
    <property type="match status" value="1"/>
</dbReference>
<comment type="cofactor">
    <cofactor evidence="2">
        <name>Mn(2+)</name>
        <dbReference type="ChEBI" id="CHEBI:29035"/>
    </cofactor>
</comment>
<gene>
    <name evidence="14" type="primary">NCAS0D03470</name>
    <name evidence="14" type="ordered locus">NCAS_0D03470</name>
</gene>
<evidence type="ECO:0000256" key="6">
    <source>
        <dbReference type="ARBA" id="ARBA00009999"/>
    </source>
</evidence>
<evidence type="ECO:0000313" key="15">
    <source>
        <dbReference type="Proteomes" id="UP000001640"/>
    </source>
</evidence>
<comment type="similarity">
    <text evidence="6">Belongs to the HDDC2 family.</text>
</comment>
<dbReference type="GeneID" id="96903534"/>
<feature type="domain" description="HD" evidence="13">
    <location>
        <begin position="36"/>
        <end position="182"/>
    </location>
</feature>
<sequence length="212" mass="24970">MSTWKPEDHIPPPIARILSRPNPNYILAFLSITQLLKVQKRTGWVNNGVENPESISDHMYRMSIMSMLIKNPQVNRDRCVRISLVHDIAEALVGDITPLDPMTKEEKHHREWVTVQYLANTLVKPYNEDAAREISEDWLTYENGTGLEGQYCKDLDKYEMLVQCFEYEQKYNGEKNLDQFWGCVDVIKTDEIKSWTQDLLKERELYFQELKK</sequence>
<evidence type="ECO:0000256" key="8">
    <source>
        <dbReference type="ARBA" id="ARBA00012964"/>
    </source>
</evidence>
<dbReference type="EMBL" id="HE576755">
    <property type="protein sequence ID" value="CCC69928.1"/>
    <property type="molecule type" value="Genomic_DNA"/>
</dbReference>
<keyword evidence="10" id="KW-0378">Hydrolase</keyword>
<proteinExistence type="inferred from homology"/>
<evidence type="ECO:0000256" key="1">
    <source>
        <dbReference type="ARBA" id="ARBA00001638"/>
    </source>
</evidence>
<dbReference type="GO" id="GO:0046872">
    <property type="term" value="F:metal ion binding"/>
    <property type="evidence" value="ECO:0007669"/>
    <property type="project" value="UniProtKB-KW"/>
</dbReference>
<dbReference type="Gene3D" id="1.10.3210.10">
    <property type="entry name" value="Hypothetical protein af1432"/>
    <property type="match status" value="1"/>
</dbReference>
<keyword evidence="15" id="KW-1185">Reference proteome</keyword>
<dbReference type="HOGENOM" id="CLU_039453_2_0_1"/>